<dbReference type="OrthoDB" id="9025834at2"/>
<protein>
    <submittedName>
        <fullName evidence="1">TraB/GumN family protein</fullName>
    </submittedName>
</protein>
<accession>A0A5B8CTG3</accession>
<keyword evidence="2" id="KW-1185">Reference proteome</keyword>
<dbReference type="Proteomes" id="UP000311008">
    <property type="component" value="Chromosome"/>
</dbReference>
<sequence>MSERDAMRRLWLLAAIFLLVSQPLLAVEKSLFWQLESATGQVSYLFGTMHTDDNRVTDFSPAVLQALKHTDVFMLEVADAPPPGLLQLSQGDLKQYLTDAELDKVMRLAEMHVMPSEAVLKMKPWLLAVIFDLPKPQTPFAQDLLLKAKAEELDKQVLGLEGAQEHFGVMDSMSQDEQLQMLRAVLKRSQKQKENDFEKLIKAYMGGDAEQVASMDDAMTRGVLPAALWQRMRVKLLDERNVVMAARSIDQAKQHPVFIAVGAAHLAGPTGLLQAFKQAGFKLIPLKK</sequence>
<dbReference type="EMBL" id="CP040946">
    <property type="protein sequence ID" value="QDC44624.1"/>
    <property type="molecule type" value="Genomic_DNA"/>
</dbReference>
<dbReference type="Pfam" id="PF01963">
    <property type="entry name" value="TraB_PrgY_gumN"/>
    <property type="match status" value="1"/>
</dbReference>
<dbReference type="InterPro" id="IPR002816">
    <property type="entry name" value="TraB/PrgY/GumN_fam"/>
</dbReference>
<evidence type="ECO:0000313" key="2">
    <source>
        <dbReference type="Proteomes" id="UP000311008"/>
    </source>
</evidence>
<dbReference type="KEGG" id="mmec:FIU01_08830"/>
<organism evidence="1 2">
    <name type="scientific">Methylophilus medardicus</name>
    <dbReference type="NCBI Taxonomy" id="2588534"/>
    <lineage>
        <taxon>Bacteria</taxon>
        <taxon>Pseudomonadati</taxon>
        <taxon>Pseudomonadota</taxon>
        <taxon>Betaproteobacteria</taxon>
        <taxon>Nitrosomonadales</taxon>
        <taxon>Methylophilaceae</taxon>
        <taxon>Methylophilus</taxon>
    </lineage>
</organism>
<dbReference type="CDD" id="cd14789">
    <property type="entry name" value="Tiki"/>
    <property type="match status" value="1"/>
</dbReference>
<gene>
    <name evidence="1" type="ORF">FIU01_08830</name>
</gene>
<name>A0A5B8CTG3_9PROT</name>
<dbReference type="PANTHER" id="PTHR40590">
    <property type="entry name" value="CYTOPLASMIC PROTEIN-RELATED"/>
    <property type="match status" value="1"/>
</dbReference>
<reference evidence="2" key="1">
    <citation type="journal article" date="2019" name="ISME J.">
        <title>Evolution in action: habitat transition from sediment to the pelagial leads to genome streamlining in Methylophilaceae.</title>
        <authorList>
            <person name="Salcher M."/>
            <person name="Schaefle D."/>
            <person name="Kaspar M."/>
            <person name="Neuenschwander S.M."/>
            <person name="Ghai R."/>
        </authorList>
    </citation>
    <scope>NUCLEOTIDE SEQUENCE [LARGE SCALE GENOMIC DNA]</scope>
    <source>
        <strain evidence="2">MMS-M-51</strain>
    </source>
</reference>
<dbReference type="InterPro" id="IPR047111">
    <property type="entry name" value="YbaP-like"/>
</dbReference>
<dbReference type="AlphaFoldDB" id="A0A5B8CTG3"/>
<evidence type="ECO:0000313" key="1">
    <source>
        <dbReference type="EMBL" id="QDC44624.1"/>
    </source>
</evidence>
<dbReference type="PANTHER" id="PTHR40590:SF1">
    <property type="entry name" value="CYTOPLASMIC PROTEIN"/>
    <property type="match status" value="1"/>
</dbReference>
<proteinExistence type="predicted"/>